<dbReference type="Gene3D" id="2.40.37.20">
    <property type="entry name" value="D-serine dehydratase-like domain"/>
    <property type="match status" value="1"/>
</dbReference>
<name>A0A2Z6I9V3_9BURK</name>
<dbReference type="SUPFAM" id="SSF51419">
    <property type="entry name" value="PLP-binding barrel"/>
    <property type="match status" value="1"/>
</dbReference>
<organism evidence="4 5">
    <name type="scientific">Sutterella megalosphaeroides</name>
    <dbReference type="NCBI Taxonomy" id="2494234"/>
    <lineage>
        <taxon>Bacteria</taxon>
        <taxon>Pseudomonadati</taxon>
        <taxon>Pseudomonadota</taxon>
        <taxon>Betaproteobacteria</taxon>
        <taxon>Burkholderiales</taxon>
        <taxon>Sutterellaceae</taxon>
        <taxon>Sutterella</taxon>
    </lineage>
</organism>
<dbReference type="EMBL" id="AP018786">
    <property type="protein sequence ID" value="BBF23293.1"/>
    <property type="molecule type" value="Genomic_DNA"/>
</dbReference>
<dbReference type="InterPro" id="IPR051466">
    <property type="entry name" value="D-amino_acid_metab_enzyme"/>
</dbReference>
<dbReference type="Proteomes" id="UP000271003">
    <property type="component" value="Chromosome"/>
</dbReference>
<evidence type="ECO:0000259" key="3">
    <source>
        <dbReference type="SMART" id="SM01119"/>
    </source>
</evidence>
<dbReference type="AlphaFoldDB" id="A0A2Z6I9V3"/>
<proteinExistence type="inferred from homology"/>
<dbReference type="GO" id="GO:0036088">
    <property type="term" value="P:D-serine catabolic process"/>
    <property type="evidence" value="ECO:0007669"/>
    <property type="project" value="TreeGrafter"/>
</dbReference>
<protein>
    <submittedName>
        <fullName evidence="4">Alanine racemase</fullName>
    </submittedName>
</protein>
<dbReference type="SMART" id="SM01119">
    <property type="entry name" value="D-ser_dehydrat"/>
    <property type="match status" value="1"/>
</dbReference>
<dbReference type="GO" id="GO:0008721">
    <property type="term" value="F:D-serine ammonia-lyase activity"/>
    <property type="evidence" value="ECO:0007669"/>
    <property type="project" value="TreeGrafter"/>
</dbReference>
<evidence type="ECO:0000256" key="1">
    <source>
        <dbReference type="ARBA" id="ARBA00005323"/>
    </source>
</evidence>
<reference evidence="4 5" key="1">
    <citation type="journal article" date="2018" name="Int. J. Syst. Evol. Microbiol.">
        <title>Mesosutterella multiformis gen. nov., sp. nov., a member of the family Sutterellaceae and Sutterella megalosphaeroides sp. nov., isolated from human faeces.</title>
        <authorList>
            <person name="Sakamoto M."/>
            <person name="Ikeyama N."/>
            <person name="Kunihiro T."/>
            <person name="Iino T."/>
            <person name="Yuki M."/>
            <person name="Ohkuma M."/>
        </authorList>
    </citation>
    <scope>NUCLEOTIDE SEQUENCE [LARGE SCALE GENOMIC DNA]</scope>
    <source>
        <strain evidence="4 5">6FBBBH3</strain>
    </source>
</reference>
<dbReference type="InterPro" id="IPR042208">
    <property type="entry name" value="D-ser_dehydrat-like_sf"/>
</dbReference>
<dbReference type="RefSeq" id="WP_120176920.1">
    <property type="nucleotide sequence ID" value="NZ_AP018786.1"/>
</dbReference>
<dbReference type="PANTHER" id="PTHR28004">
    <property type="entry name" value="ZGC:162816-RELATED"/>
    <property type="match status" value="1"/>
</dbReference>
<dbReference type="PANTHER" id="PTHR28004:SF2">
    <property type="entry name" value="D-SERINE DEHYDRATASE"/>
    <property type="match status" value="1"/>
</dbReference>
<dbReference type="Gene3D" id="3.20.20.10">
    <property type="entry name" value="Alanine racemase"/>
    <property type="match status" value="1"/>
</dbReference>
<keyword evidence="2" id="KW-0456">Lyase</keyword>
<evidence type="ECO:0000313" key="5">
    <source>
        <dbReference type="Proteomes" id="UP000271003"/>
    </source>
</evidence>
<dbReference type="InterPro" id="IPR029066">
    <property type="entry name" value="PLP-binding_barrel"/>
</dbReference>
<dbReference type="Pfam" id="PF14031">
    <property type="entry name" value="D-ser_dehydrat"/>
    <property type="match status" value="1"/>
</dbReference>
<feature type="domain" description="D-serine dehydratase-like" evidence="3">
    <location>
        <begin position="267"/>
        <end position="376"/>
    </location>
</feature>
<dbReference type="InterPro" id="IPR026956">
    <property type="entry name" value="D-ser_dehydrat-like_dom"/>
</dbReference>
<dbReference type="KEGG" id="sutt:SUTMEG_11840"/>
<accession>A0A2Z6I9V3</accession>
<dbReference type="OrthoDB" id="9772497at2"/>
<dbReference type="Pfam" id="PF01168">
    <property type="entry name" value="Ala_racemase_N"/>
    <property type="match status" value="1"/>
</dbReference>
<sequence>MFPHTAPDPRIGRRLDDPVVETPAFLVSDAKLEANLTAAKERAKALGVTLRPHLKTHKSIEIARRQMMSPEGPATVSTLLEAEYFAANGVTDLIYAVGIAPQKLGRVERIRASGCDLKILLDNVDAARHVSAYTAARSIEIPVLVEIDVDGHRSGITPESDLLLEVVKSLTGGARFVGLLTHAGASYDKEGAANARGAARRERDGIVLAADRLRAEGIEVPIVSVGSTPTVFAAEDETGVTEIRCGVYAMFDLFMTNLGVCTLDRIAGSVLTTVIGHQKEKGQVIVDAGWMAMSRDRGTARQHEDFGYGLVCDLAGRPVRGLDVRMTGANQEHGILQAVAGEALKPEDFPVGRRLRILPNHACPTAAPYEKLLLVEDETLTVKAALDHVRGW</sequence>
<evidence type="ECO:0000313" key="4">
    <source>
        <dbReference type="EMBL" id="BBF23293.1"/>
    </source>
</evidence>
<evidence type="ECO:0000256" key="2">
    <source>
        <dbReference type="ARBA" id="ARBA00023239"/>
    </source>
</evidence>
<gene>
    <name evidence="4" type="ORF">SUTMEG_11840</name>
</gene>
<dbReference type="InterPro" id="IPR001608">
    <property type="entry name" value="Ala_racemase_N"/>
</dbReference>
<keyword evidence="5" id="KW-1185">Reference proteome</keyword>
<comment type="similarity">
    <text evidence="1">Belongs to the DSD1 family.</text>
</comment>